<name>A6IU12_RAT</name>
<proteinExistence type="predicted"/>
<organism evidence="1 2">
    <name type="scientific">Rattus norvegicus</name>
    <name type="common">Rat</name>
    <dbReference type="NCBI Taxonomy" id="10116"/>
    <lineage>
        <taxon>Eukaryota</taxon>
        <taxon>Metazoa</taxon>
        <taxon>Chordata</taxon>
        <taxon>Craniata</taxon>
        <taxon>Vertebrata</taxon>
        <taxon>Euteleostomi</taxon>
        <taxon>Mammalia</taxon>
        <taxon>Eutheria</taxon>
        <taxon>Euarchontoglires</taxon>
        <taxon>Glires</taxon>
        <taxon>Rodentia</taxon>
        <taxon>Myomorpha</taxon>
        <taxon>Muroidea</taxon>
        <taxon>Muridae</taxon>
        <taxon>Murinae</taxon>
        <taxon>Rattus</taxon>
    </lineage>
</organism>
<accession>A6IU12</accession>
<reference evidence="2" key="1">
    <citation type="submission" date="2005-09" db="EMBL/GenBank/DDBJ databases">
        <authorList>
            <person name="Mural R.J."/>
            <person name="Li P.W."/>
            <person name="Adams M.D."/>
            <person name="Amanatides P.G."/>
            <person name="Baden-Tillson H."/>
            <person name="Barnstead M."/>
            <person name="Chin S.H."/>
            <person name="Dew I."/>
            <person name="Evans C.A."/>
            <person name="Ferriera S."/>
            <person name="Flanigan M."/>
            <person name="Fosler C."/>
            <person name="Glodek A."/>
            <person name="Gu Z."/>
            <person name="Holt R.A."/>
            <person name="Jennings D."/>
            <person name="Kraft C.L."/>
            <person name="Lu F."/>
            <person name="Nguyen T."/>
            <person name="Nusskern D.R."/>
            <person name="Pfannkoch C.M."/>
            <person name="Sitter C."/>
            <person name="Sutton G.G."/>
            <person name="Venter J.C."/>
            <person name="Wang Z."/>
            <person name="Woodage T."/>
            <person name="Zheng X.H."/>
            <person name="Zhong F."/>
        </authorList>
    </citation>
    <scope>NUCLEOTIDE SEQUENCE [LARGE SCALE GENOMIC DNA]</scope>
    <source>
        <strain>BN</strain>
        <strain evidence="2">Sprague-Dawley</strain>
    </source>
</reference>
<dbReference type="EMBL" id="CH473968">
    <property type="protein sequence ID" value="EDL81063.1"/>
    <property type="molecule type" value="Genomic_DNA"/>
</dbReference>
<evidence type="ECO:0000313" key="2">
    <source>
        <dbReference type="Proteomes" id="UP000234681"/>
    </source>
</evidence>
<gene>
    <name evidence="1" type="ORF">rCG_30796</name>
</gene>
<protein>
    <submittedName>
        <fullName evidence="1">RCG30796</fullName>
    </submittedName>
</protein>
<dbReference type="Proteomes" id="UP000234681">
    <property type="component" value="Chromosome 5"/>
</dbReference>
<evidence type="ECO:0000313" key="1">
    <source>
        <dbReference type="EMBL" id="EDL81063.1"/>
    </source>
</evidence>
<sequence>MEVYPALGPLNWVSVCSWCLRRIQGESDTLSPGSSLM</sequence>
<dbReference type="AlphaFoldDB" id="A6IU12"/>